<organism evidence="1 2">
    <name type="scientific">Lentzea flava</name>
    <dbReference type="NCBI Taxonomy" id="103732"/>
    <lineage>
        <taxon>Bacteria</taxon>
        <taxon>Bacillati</taxon>
        <taxon>Actinomycetota</taxon>
        <taxon>Actinomycetes</taxon>
        <taxon>Pseudonocardiales</taxon>
        <taxon>Pseudonocardiaceae</taxon>
        <taxon>Lentzea</taxon>
    </lineage>
</organism>
<sequence length="207" mass="23530">MGKPNARQAKNIESLLALIEHPRTSEEERDAGRRALKRIYDALKMHDVDESSEDRWLYNPGAWKGSKYDEAKGLSLPEIAKLIRADLKLARKIGQKITDPAALAVIDPMADAPAEIKISVRSQYYSGGGAIDVTIKNIPQEWGWTVQKDDWGNDQRIATPAMTALYREVETIHQAYNYDNSDVQSDYFERNYAGHVSTEPNIRIKRW</sequence>
<dbReference type="Proteomes" id="UP000649573">
    <property type="component" value="Unassembled WGS sequence"/>
</dbReference>
<accession>A0ABQ2UPR2</accession>
<evidence type="ECO:0008006" key="3">
    <source>
        <dbReference type="Google" id="ProtNLM"/>
    </source>
</evidence>
<dbReference type="RefSeq" id="WP_189255470.1">
    <property type="nucleotide sequence ID" value="NZ_BMRE01000018.1"/>
</dbReference>
<reference evidence="2" key="1">
    <citation type="journal article" date="2019" name="Int. J. Syst. Evol. Microbiol.">
        <title>The Global Catalogue of Microorganisms (GCM) 10K type strain sequencing project: providing services to taxonomists for standard genome sequencing and annotation.</title>
        <authorList>
            <consortium name="The Broad Institute Genomics Platform"/>
            <consortium name="The Broad Institute Genome Sequencing Center for Infectious Disease"/>
            <person name="Wu L."/>
            <person name="Ma J."/>
        </authorList>
    </citation>
    <scope>NUCLEOTIDE SEQUENCE [LARGE SCALE GENOMIC DNA]</scope>
    <source>
        <strain evidence="2">JCM 3296</strain>
    </source>
</reference>
<evidence type="ECO:0000313" key="2">
    <source>
        <dbReference type="Proteomes" id="UP000649573"/>
    </source>
</evidence>
<keyword evidence="2" id="KW-1185">Reference proteome</keyword>
<proteinExistence type="predicted"/>
<gene>
    <name evidence="1" type="ORF">GCM10010178_42770</name>
</gene>
<comment type="caution">
    <text evidence="1">The sequence shown here is derived from an EMBL/GenBank/DDBJ whole genome shotgun (WGS) entry which is preliminary data.</text>
</comment>
<evidence type="ECO:0000313" key="1">
    <source>
        <dbReference type="EMBL" id="GGU45760.1"/>
    </source>
</evidence>
<name>A0ABQ2UPR2_9PSEU</name>
<protein>
    <recommendedName>
        <fullName evidence="3">DUF2786 domain-containing protein</fullName>
    </recommendedName>
</protein>
<dbReference type="EMBL" id="BMRE01000018">
    <property type="protein sequence ID" value="GGU45760.1"/>
    <property type="molecule type" value="Genomic_DNA"/>
</dbReference>